<dbReference type="PANTHER" id="PTHR19375">
    <property type="entry name" value="HEAT SHOCK PROTEIN 70KDA"/>
    <property type="match status" value="1"/>
</dbReference>
<dbReference type="InterPro" id="IPR029047">
    <property type="entry name" value="HSP70_peptide-bd_sf"/>
</dbReference>
<dbReference type="EMBL" id="JAKOGI010000016">
    <property type="protein sequence ID" value="KAJ8450322.1"/>
    <property type="molecule type" value="Genomic_DNA"/>
</dbReference>
<dbReference type="SUPFAM" id="SSF53067">
    <property type="entry name" value="Actin-like ATPase domain"/>
    <property type="match status" value="2"/>
</dbReference>
<comment type="similarity">
    <text evidence="1">Belongs to the heat shock protein 70 family.</text>
</comment>
<organism evidence="4 5">
    <name type="scientific">Carnegiea gigantea</name>
    <dbReference type="NCBI Taxonomy" id="171969"/>
    <lineage>
        <taxon>Eukaryota</taxon>
        <taxon>Viridiplantae</taxon>
        <taxon>Streptophyta</taxon>
        <taxon>Embryophyta</taxon>
        <taxon>Tracheophyta</taxon>
        <taxon>Spermatophyta</taxon>
        <taxon>Magnoliopsida</taxon>
        <taxon>eudicotyledons</taxon>
        <taxon>Gunneridae</taxon>
        <taxon>Pentapetalae</taxon>
        <taxon>Caryophyllales</taxon>
        <taxon>Cactineae</taxon>
        <taxon>Cactaceae</taxon>
        <taxon>Cactoideae</taxon>
        <taxon>Echinocereeae</taxon>
        <taxon>Carnegiea</taxon>
    </lineage>
</organism>
<dbReference type="FunFam" id="3.90.640.10:FF:000002">
    <property type="entry name" value="Heat shock 70 kDa"/>
    <property type="match status" value="1"/>
</dbReference>
<dbReference type="PROSITE" id="PS01036">
    <property type="entry name" value="HSP70_3"/>
    <property type="match status" value="1"/>
</dbReference>
<dbReference type="InterPro" id="IPR043129">
    <property type="entry name" value="ATPase_NBD"/>
</dbReference>
<sequence>MRAFHAERQATKDADVIAGLNVLRIINEPTAAAIAYGLHKKGATAKNLLVFDLGGGTFDVSIVTIRKRVFRGRAINGDTHLGGVDFDSRMVSYFAAEFKRIHNKDISGSPRALGRLRAACERAKRILSSTSETTIEIDCLYEGIDFFYTTARARFEQMNLDLFDRCMNLVKKCLQDGEMKKRDIHEVVLVGGSTRIPKVQQMLQDFFHGKPFCKRLNPDEAVAYGAAFHAAMLSGVKMDRELVLRDVTPLSLGIELNNGKMSMVIPKNTTLPTKKVKRLTTSSDKQRDVLFTVYEGQTPIAKDNFFLGEFSLHDIPPAPQGVPDFDVCFKIDANGTLSVSAEHVGTNNSNEITITNNSGRLSKQQLKRMLKEAEKYNAQDEERERASKALNDLESYVHFVRDIWAGCGKKIGEKDRRKMGDAIEQTMQWVEWNDLLADATKFEEKMKELKSICRPVIEKMHQWQDDDGAELSDTSSGVEIVEIVELD</sequence>
<accession>A0A9Q1KVK9</accession>
<evidence type="ECO:0000256" key="1">
    <source>
        <dbReference type="ARBA" id="ARBA00007381"/>
    </source>
</evidence>
<comment type="caution">
    <text evidence="4">The sequence shown here is derived from an EMBL/GenBank/DDBJ whole genome shotgun (WGS) entry which is preliminary data.</text>
</comment>
<proteinExistence type="inferred from homology"/>
<keyword evidence="2" id="KW-0547">Nucleotide-binding</keyword>
<dbReference type="SUPFAM" id="SSF100920">
    <property type="entry name" value="Heat shock protein 70kD (HSP70), peptide-binding domain"/>
    <property type="match status" value="1"/>
</dbReference>
<protein>
    <submittedName>
        <fullName evidence="4">Uncharacterized protein</fullName>
    </submittedName>
</protein>
<keyword evidence="3" id="KW-0067">ATP-binding</keyword>
<dbReference type="Proteomes" id="UP001153076">
    <property type="component" value="Unassembled WGS sequence"/>
</dbReference>
<reference evidence="4" key="1">
    <citation type="submission" date="2022-04" db="EMBL/GenBank/DDBJ databases">
        <title>Carnegiea gigantea Genome sequencing and assembly v2.</title>
        <authorList>
            <person name="Copetti D."/>
            <person name="Sanderson M.J."/>
            <person name="Burquez A."/>
            <person name="Wojciechowski M.F."/>
        </authorList>
    </citation>
    <scope>NUCLEOTIDE SEQUENCE</scope>
    <source>
        <strain evidence="4">SGP5-SGP5p</strain>
        <tissue evidence="4">Aerial part</tissue>
    </source>
</reference>
<evidence type="ECO:0000313" key="4">
    <source>
        <dbReference type="EMBL" id="KAJ8450322.1"/>
    </source>
</evidence>
<dbReference type="Gene3D" id="3.90.640.10">
    <property type="entry name" value="Actin, Chain A, domain 4"/>
    <property type="match status" value="1"/>
</dbReference>
<dbReference type="PRINTS" id="PR00301">
    <property type="entry name" value="HEATSHOCK70"/>
</dbReference>
<dbReference type="Pfam" id="PF00012">
    <property type="entry name" value="HSP70"/>
    <property type="match status" value="1"/>
</dbReference>
<dbReference type="Gene3D" id="3.30.420.40">
    <property type="match status" value="2"/>
</dbReference>
<dbReference type="AlphaFoldDB" id="A0A9Q1KVK9"/>
<dbReference type="InterPro" id="IPR029048">
    <property type="entry name" value="HSP70_C_sf"/>
</dbReference>
<evidence type="ECO:0000313" key="5">
    <source>
        <dbReference type="Proteomes" id="UP001153076"/>
    </source>
</evidence>
<dbReference type="FunFam" id="2.60.34.10:FF:000012">
    <property type="entry name" value="Heat shock 70 kDa protein"/>
    <property type="match status" value="1"/>
</dbReference>
<dbReference type="Gene3D" id="2.60.34.10">
    <property type="entry name" value="Substrate Binding Domain Of DNAk, Chain A, domain 1"/>
    <property type="match status" value="1"/>
</dbReference>
<gene>
    <name evidence="4" type="ORF">Cgig2_004779</name>
</gene>
<dbReference type="FunFam" id="3.30.420.40:FF:000028">
    <property type="entry name" value="heat shock 70 kDa protein-like"/>
    <property type="match status" value="1"/>
</dbReference>
<keyword evidence="5" id="KW-1185">Reference proteome</keyword>
<dbReference type="SUPFAM" id="SSF100934">
    <property type="entry name" value="Heat shock protein 70kD (HSP70), C-terminal subdomain"/>
    <property type="match status" value="1"/>
</dbReference>
<evidence type="ECO:0000256" key="3">
    <source>
        <dbReference type="ARBA" id="ARBA00022840"/>
    </source>
</evidence>
<dbReference type="OrthoDB" id="2401965at2759"/>
<evidence type="ECO:0000256" key="2">
    <source>
        <dbReference type="ARBA" id="ARBA00022741"/>
    </source>
</evidence>
<dbReference type="GO" id="GO:0140662">
    <property type="term" value="F:ATP-dependent protein folding chaperone"/>
    <property type="evidence" value="ECO:0007669"/>
    <property type="project" value="InterPro"/>
</dbReference>
<dbReference type="Gene3D" id="1.20.1270.10">
    <property type="match status" value="1"/>
</dbReference>
<dbReference type="PROSITE" id="PS00329">
    <property type="entry name" value="HSP70_2"/>
    <property type="match status" value="1"/>
</dbReference>
<dbReference type="InterPro" id="IPR013126">
    <property type="entry name" value="Hsp_70_fam"/>
</dbReference>
<dbReference type="GO" id="GO:0005524">
    <property type="term" value="F:ATP binding"/>
    <property type="evidence" value="ECO:0007669"/>
    <property type="project" value="UniProtKB-KW"/>
</dbReference>
<dbReference type="InterPro" id="IPR018181">
    <property type="entry name" value="Heat_shock_70_CS"/>
</dbReference>
<name>A0A9Q1KVK9_9CARY</name>